<dbReference type="PANTHER" id="PTHR48105">
    <property type="entry name" value="THIOREDOXIN REDUCTASE 1-RELATED-RELATED"/>
    <property type="match status" value="1"/>
</dbReference>
<evidence type="ECO:0000256" key="1">
    <source>
        <dbReference type="ARBA" id="ARBA00022630"/>
    </source>
</evidence>
<keyword evidence="2" id="KW-0560">Oxidoreductase</keyword>
<dbReference type="InterPro" id="IPR023753">
    <property type="entry name" value="FAD/NAD-binding_dom"/>
</dbReference>
<feature type="domain" description="FAD/NAD(P)-binding" evidence="5">
    <location>
        <begin position="20"/>
        <end position="297"/>
    </location>
</feature>
<dbReference type="AlphaFoldDB" id="A0A0M4QE26"/>
<keyword evidence="4" id="KW-0472">Membrane</keyword>
<dbReference type="GO" id="GO:0004791">
    <property type="term" value="F:thioredoxin-disulfide reductase (NADPH) activity"/>
    <property type="evidence" value="ECO:0007669"/>
    <property type="project" value="UniProtKB-EC"/>
</dbReference>
<dbReference type="InterPro" id="IPR050097">
    <property type="entry name" value="Ferredoxin-NADP_redctase_2"/>
</dbReference>
<dbReference type="InterPro" id="IPR036188">
    <property type="entry name" value="FAD/NAD-bd_sf"/>
</dbReference>
<protein>
    <submittedName>
        <fullName evidence="6">Thioredoxin reductase</fullName>
    </submittedName>
</protein>
<reference evidence="7" key="1">
    <citation type="submission" date="2015-09" db="EMBL/GenBank/DDBJ databases">
        <title>Complete genome of Arthrobacter alpinus strain R3.8.</title>
        <authorList>
            <person name="See-Too W.S."/>
            <person name="Chan K.G."/>
        </authorList>
    </citation>
    <scope>NUCLEOTIDE SEQUENCE [LARGE SCALE GENOMIC DNA]</scope>
    <source>
        <strain evidence="7">R3.8</strain>
    </source>
</reference>
<evidence type="ECO:0000256" key="2">
    <source>
        <dbReference type="ARBA" id="ARBA00023002"/>
    </source>
</evidence>
<keyword evidence="4" id="KW-1133">Transmembrane helix</keyword>
<proteinExistence type="predicted"/>
<evidence type="ECO:0000313" key="6">
    <source>
        <dbReference type="EMBL" id="ALE91417.1"/>
    </source>
</evidence>
<evidence type="ECO:0000256" key="3">
    <source>
        <dbReference type="ARBA" id="ARBA00048132"/>
    </source>
</evidence>
<evidence type="ECO:0000313" key="7">
    <source>
        <dbReference type="Proteomes" id="UP000062833"/>
    </source>
</evidence>
<dbReference type="SUPFAM" id="SSF51905">
    <property type="entry name" value="FAD/NAD(P)-binding domain"/>
    <property type="match status" value="1"/>
</dbReference>
<dbReference type="Pfam" id="PF07992">
    <property type="entry name" value="Pyr_redox_2"/>
    <property type="match status" value="1"/>
</dbReference>
<evidence type="ECO:0000259" key="5">
    <source>
        <dbReference type="Pfam" id="PF07992"/>
    </source>
</evidence>
<dbReference type="KEGG" id="aaq:AOC05_02055"/>
<dbReference type="EMBL" id="CP012677">
    <property type="protein sequence ID" value="ALE91417.1"/>
    <property type="molecule type" value="Genomic_DNA"/>
</dbReference>
<sequence>MPGRTLEGHSIQQKADIMTEVIIIGGGAAGLSAALLLGRSRRSVLVIDAGAPRNAPAAGAHGFLTRDGVAPLELTRLGRADLEPYDVQIEHGEVVGAERTNEGFRISMEDSSVFEAPRILVTTGLVDELPDIPGLHEHWGKDLVHCPYCHGWEIQDQAIGVIGNGSFAVHQALLFRQWSANITLFLNDSMQPTKEEFLQLSARGIPVFSSPVARIHSTDGAVSSVELTDGSLHSVQALTVQSRVMAQAGFLAGLGLMPSANPFGETIDSDETGLTAVPGVWAAGNVTDMKTTVLAAAQDGANAATMINMDMMAAELADAVAAHTA</sequence>
<feature type="transmembrane region" description="Helical" evidence="4">
    <location>
        <begin position="21"/>
        <end position="38"/>
    </location>
</feature>
<dbReference type="PRINTS" id="PR00469">
    <property type="entry name" value="PNDRDTASEII"/>
</dbReference>
<keyword evidence="7" id="KW-1185">Reference proteome</keyword>
<dbReference type="Gene3D" id="3.50.50.60">
    <property type="entry name" value="FAD/NAD(P)-binding domain"/>
    <property type="match status" value="2"/>
</dbReference>
<dbReference type="Proteomes" id="UP000062833">
    <property type="component" value="Chromosome"/>
</dbReference>
<organism evidence="6 7">
    <name type="scientific">Arthrobacter alpinus</name>
    <dbReference type="NCBI Taxonomy" id="656366"/>
    <lineage>
        <taxon>Bacteria</taxon>
        <taxon>Bacillati</taxon>
        <taxon>Actinomycetota</taxon>
        <taxon>Actinomycetes</taxon>
        <taxon>Micrococcales</taxon>
        <taxon>Micrococcaceae</taxon>
        <taxon>Arthrobacter</taxon>
    </lineage>
</organism>
<evidence type="ECO:0000256" key="4">
    <source>
        <dbReference type="SAM" id="Phobius"/>
    </source>
</evidence>
<dbReference type="PRINTS" id="PR00368">
    <property type="entry name" value="FADPNR"/>
</dbReference>
<comment type="catalytic activity">
    <reaction evidence="3">
        <text>[thioredoxin]-dithiol + NADP(+) = [thioredoxin]-disulfide + NADPH + H(+)</text>
        <dbReference type="Rhea" id="RHEA:20345"/>
        <dbReference type="Rhea" id="RHEA-COMP:10698"/>
        <dbReference type="Rhea" id="RHEA-COMP:10700"/>
        <dbReference type="ChEBI" id="CHEBI:15378"/>
        <dbReference type="ChEBI" id="CHEBI:29950"/>
        <dbReference type="ChEBI" id="CHEBI:50058"/>
        <dbReference type="ChEBI" id="CHEBI:57783"/>
        <dbReference type="ChEBI" id="CHEBI:58349"/>
        <dbReference type="EC" id="1.8.1.9"/>
    </reaction>
</comment>
<accession>A0A0M4QE26</accession>
<gene>
    <name evidence="6" type="ORF">AOC05_02055</name>
</gene>
<name>A0A0M4QE26_9MICC</name>
<dbReference type="PATRIC" id="fig|656366.3.peg.464"/>
<keyword evidence="1" id="KW-0285">Flavoprotein</keyword>
<keyword evidence="4" id="KW-0812">Transmembrane</keyword>